<feature type="region of interest" description="Disordered" evidence="1">
    <location>
        <begin position="780"/>
        <end position="826"/>
    </location>
</feature>
<sequence>MGSHSRDFRHDFKVQHKPCIKLHNSIEHSYMPGDNVTIEGFAGDFTPGMSLNIFYQLKGKTPERIGTFEVNPNLTTNVFSFTIQVPDEVTPQSLKIWAEDRGKVVATLDKGYSVINLRPMLKITNKVNQRYYNRGFIDIEFRVWDNTRVRLWYCIDDGREINITDYIECNGEWKEDFAQIELPAGFYEFGSHKLYIFVRDEFGAESADTPYDFLLIDQNAPDMEILSVETKEEYEYNDIVLLQGRVRDIDPGDKISVSLQLNRQGYKEIFSTISTGDWQYFNYSFSVPKNDGLHIVTFQARDNMSAASRASRYKIKVRRPRGISMRKQLPSYAEPSLPIEIGGYVVPSTFKPEITKVRVMGRFGNSGTRFYIDVFTIHNSMSATDFNFNFTVPRDAKSGIVEIIFVDDNNETDVLENFTQNIIINERPELKILKDIGERFPAHAFIDIDSEIRDDTKANIRYKIDDGEEMNASDFIECLGNDKRVRTQIEIKPGSLTFRKHTITIYAVDEYGLTSNSTTYSFYYYNSNTPELTVTNIEEISDHTFKITDKITISGIVDDADIEDNLRVRMRFDYEEFEIIHSCSSSDRDQCKKFNYTFNVPRSTGNHDIILQALDDRDFVSKDVKINFKVEKHFVSPARTPASFPVFPKIPTGYTGRTTYTTAITAVETFITDINGDIFVTYTDIITTYEITVIDPTTEQVEIGFLQTTFGKYILWPIIACIVIIAVVIIIVLVKLKKNQNDESSTDLAGNNEEQFEMEQETIIISKTEESMVTTDNPLFTTQNSAAADDPFHEDFEDKGGLFSDSDNGVVDANIDQSDSDIVDDG</sequence>
<organism evidence="3 4">
    <name type="scientific">Trichomonas vaginalis (strain ATCC PRA-98 / G3)</name>
    <dbReference type="NCBI Taxonomy" id="412133"/>
    <lineage>
        <taxon>Eukaryota</taxon>
        <taxon>Metamonada</taxon>
        <taxon>Parabasalia</taxon>
        <taxon>Trichomonadida</taxon>
        <taxon>Trichomonadidae</taxon>
        <taxon>Trichomonas</taxon>
    </lineage>
</organism>
<keyword evidence="2" id="KW-0472">Membrane</keyword>
<keyword evidence="4" id="KW-1185">Reference proteome</keyword>
<feature type="transmembrane region" description="Helical" evidence="2">
    <location>
        <begin position="713"/>
        <end position="734"/>
    </location>
</feature>
<accession>A2FS03</accession>
<name>A2FS03_TRIV3</name>
<evidence type="ECO:0000313" key="3">
    <source>
        <dbReference type="EMBL" id="EAX92331.1"/>
    </source>
</evidence>
<reference evidence="3" key="1">
    <citation type="submission" date="2006-10" db="EMBL/GenBank/DDBJ databases">
        <authorList>
            <person name="Amadeo P."/>
            <person name="Zhao Q."/>
            <person name="Wortman J."/>
            <person name="Fraser-Liggett C."/>
            <person name="Carlton J."/>
        </authorList>
    </citation>
    <scope>NUCLEOTIDE SEQUENCE</scope>
    <source>
        <strain evidence="3">G3</strain>
    </source>
</reference>
<evidence type="ECO:0000256" key="2">
    <source>
        <dbReference type="SAM" id="Phobius"/>
    </source>
</evidence>
<dbReference type="PANTHER" id="PTHR38934">
    <property type="entry name" value="HYPHALLY REGULATED CELL WALL PROTEIN 1"/>
    <property type="match status" value="1"/>
</dbReference>
<dbReference type="KEGG" id="tva:4750042"/>
<proteinExistence type="predicted"/>
<dbReference type="AlphaFoldDB" id="A2FS03"/>
<keyword evidence="2" id="KW-0812">Transmembrane</keyword>
<dbReference type="Proteomes" id="UP000001542">
    <property type="component" value="Unassembled WGS sequence"/>
</dbReference>
<keyword evidence="2" id="KW-1133">Transmembrane helix</keyword>
<gene>
    <name evidence="3" type="ORF">TVAG_200670</name>
</gene>
<dbReference type="VEuPathDB" id="TrichDB:TVAG_200670"/>
<evidence type="ECO:0008006" key="5">
    <source>
        <dbReference type="Google" id="ProtNLM"/>
    </source>
</evidence>
<protein>
    <recommendedName>
        <fullName evidence="5">Bap-like</fullName>
    </recommendedName>
</protein>
<evidence type="ECO:0000313" key="4">
    <source>
        <dbReference type="Proteomes" id="UP000001542"/>
    </source>
</evidence>
<feature type="compositionally biased region" description="Basic and acidic residues" evidence="1">
    <location>
        <begin position="790"/>
        <end position="800"/>
    </location>
</feature>
<reference evidence="3" key="2">
    <citation type="journal article" date="2007" name="Science">
        <title>Draft genome sequence of the sexually transmitted pathogen Trichomonas vaginalis.</title>
        <authorList>
            <person name="Carlton J.M."/>
            <person name="Hirt R.P."/>
            <person name="Silva J.C."/>
            <person name="Delcher A.L."/>
            <person name="Schatz M."/>
            <person name="Zhao Q."/>
            <person name="Wortman J.R."/>
            <person name="Bidwell S.L."/>
            <person name="Alsmark U.C.M."/>
            <person name="Besteiro S."/>
            <person name="Sicheritz-Ponten T."/>
            <person name="Noel C.J."/>
            <person name="Dacks J.B."/>
            <person name="Foster P.G."/>
            <person name="Simillion C."/>
            <person name="Van de Peer Y."/>
            <person name="Miranda-Saavedra D."/>
            <person name="Barton G.J."/>
            <person name="Westrop G.D."/>
            <person name="Mueller S."/>
            <person name="Dessi D."/>
            <person name="Fiori P.L."/>
            <person name="Ren Q."/>
            <person name="Paulsen I."/>
            <person name="Zhang H."/>
            <person name="Bastida-Corcuera F.D."/>
            <person name="Simoes-Barbosa A."/>
            <person name="Brown M.T."/>
            <person name="Hayes R.D."/>
            <person name="Mukherjee M."/>
            <person name="Okumura C.Y."/>
            <person name="Schneider R."/>
            <person name="Smith A.J."/>
            <person name="Vanacova S."/>
            <person name="Villalvazo M."/>
            <person name="Haas B.J."/>
            <person name="Pertea M."/>
            <person name="Feldblyum T.V."/>
            <person name="Utterback T.R."/>
            <person name="Shu C.L."/>
            <person name="Osoegawa K."/>
            <person name="de Jong P.J."/>
            <person name="Hrdy I."/>
            <person name="Horvathova L."/>
            <person name="Zubacova Z."/>
            <person name="Dolezal P."/>
            <person name="Malik S.B."/>
            <person name="Logsdon J.M. Jr."/>
            <person name="Henze K."/>
            <person name="Gupta A."/>
            <person name="Wang C.C."/>
            <person name="Dunne R.L."/>
            <person name="Upcroft J.A."/>
            <person name="Upcroft P."/>
            <person name="White O."/>
            <person name="Salzberg S.L."/>
            <person name="Tang P."/>
            <person name="Chiu C.-H."/>
            <person name="Lee Y.-S."/>
            <person name="Embley T.M."/>
            <person name="Coombs G.H."/>
            <person name="Mottram J.C."/>
            <person name="Tachezy J."/>
            <person name="Fraser-Liggett C.M."/>
            <person name="Johnson P.J."/>
        </authorList>
    </citation>
    <scope>NUCLEOTIDE SEQUENCE [LARGE SCALE GENOMIC DNA]</scope>
    <source>
        <strain evidence="3">G3</strain>
    </source>
</reference>
<evidence type="ECO:0000256" key="1">
    <source>
        <dbReference type="SAM" id="MobiDB-lite"/>
    </source>
</evidence>
<dbReference type="InParanoid" id="A2FS03"/>
<dbReference type="PANTHER" id="PTHR38934:SF6">
    <property type="entry name" value="CHROMOSOME UNDETERMINED SCAFFOLD_176, WHOLE GENOME SHOTGUN SEQUENCE"/>
    <property type="match status" value="1"/>
</dbReference>
<dbReference type="EMBL" id="DS113973">
    <property type="protein sequence ID" value="EAX92331.1"/>
    <property type="molecule type" value="Genomic_DNA"/>
</dbReference>
<dbReference type="VEuPathDB" id="TrichDB:TVAGG3_0774310"/>